<evidence type="ECO:0000256" key="7">
    <source>
        <dbReference type="ARBA" id="ARBA00022679"/>
    </source>
</evidence>
<comment type="subcellular location">
    <subcellularLocation>
        <location evidence="1">Endoplasmic reticulum membrane</location>
        <topology evidence="1">Multi-pass membrane protein</topology>
    </subcellularLocation>
</comment>
<keyword evidence="11 15" id="KW-0472">Membrane</keyword>
<evidence type="ECO:0000256" key="3">
    <source>
        <dbReference type="ARBA" id="ARBA00010600"/>
    </source>
</evidence>
<keyword evidence="9" id="KW-0256">Endoplasmic reticulum</keyword>
<evidence type="ECO:0000313" key="16">
    <source>
        <dbReference type="EMBL" id="PTB76431.1"/>
    </source>
</evidence>
<keyword evidence="6" id="KW-0328">Glycosyltransferase</keyword>
<dbReference type="OrthoDB" id="4769at2759"/>
<feature type="transmembrane region" description="Helical" evidence="15">
    <location>
        <begin position="17"/>
        <end position="36"/>
    </location>
</feature>
<dbReference type="Proteomes" id="UP000240760">
    <property type="component" value="Unassembled WGS sequence"/>
</dbReference>
<evidence type="ECO:0000256" key="9">
    <source>
        <dbReference type="ARBA" id="ARBA00022824"/>
    </source>
</evidence>
<feature type="transmembrane region" description="Helical" evidence="15">
    <location>
        <begin position="657"/>
        <end position="677"/>
    </location>
</feature>
<dbReference type="Pfam" id="PF04922">
    <property type="entry name" value="DIE2_ALG10"/>
    <property type="match status" value="1"/>
</dbReference>
<dbReference type="PANTHER" id="PTHR12989">
    <property type="entry name" value="ALPHA-1,2-GLUCOSYLTRANSFERASE ALG10"/>
    <property type="match status" value="1"/>
</dbReference>
<evidence type="ECO:0000256" key="12">
    <source>
        <dbReference type="ARBA" id="ARBA00032069"/>
    </source>
</evidence>
<evidence type="ECO:0000256" key="4">
    <source>
        <dbReference type="ARBA" id="ARBA00011967"/>
    </source>
</evidence>
<organism evidence="16 17">
    <name type="scientific">Trichoderma longibrachiatum ATCC 18648</name>
    <dbReference type="NCBI Taxonomy" id="983965"/>
    <lineage>
        <taxon>Eukaryota</taxon>
        <taxon>Fungi</taxon>
        <taxon>Dikarya</taxon>
        <taxon>Ascomycota</taxon>
        <taxon>Pezizomycotina</taxon>
        <taxon>Sordariomycetes</taxon>
        <taxon>Hypocreomycetidae</taxon>
        <taxon>Hypocreales</taxon>
        <taxon>Hypocreaceae</taxon>
        <taxon>Trichoderma</taxon>
    </lineage>
</organism>
<dbReference type="InterPro" id="IPR016900">
    <property type="entry name" value="Alg10"/>
</dbReference>
<dbReference type="PANTHER" id="PTHR12989:SF10">
    <property type="entry name" value="DOL-P-GLC:GLC(2)MAN(9)GLCNAC(2)-PP-DOL ALPHA-1,2-GLUCOSYLTRANSFERASE-RELATED"/>
    <property type="match status" value="1"/>
</dbReference>
<evidence type="ECO:0000256" key="10">
    <source>
        <dbReference type="ARBA" id="ARBA00022989"/>
    </source>
</evidence>
<evidence type="ECO:0000256" key="5">
    <source>
        <dbReference type="ARBA" id="ARBA00018512"/>
    </source>
</evidence>
<comment type="catalytic activity">
    <reaction evidence="14">
        <text>an alpha-D-Glc-(1-&gt;3)-alpha-D-Glc-(1-&gt;3)-alpha-D-Man-(1-&gt;2)-alpha-D-Man-(1-&gt;2)-alpha-D-Man-(1-&gt;3)-[alpha-D-Man-(1-&gt;2)-alpha-D-Man-(1-&gt;3)-[alpha-D-Man-(1-&gt;2)-alpha-D-Man-(1-&gt;6)]-alpha-D-Man-(1-&gt;6)]-beta-D-Man-(1-&gt;4)-beta-D-GlcNAc-(1-&gt;4)-alpha-D-GlcNAc-diphospho-di-trans,poly-cis-dolichol + a di-trans,poly-cis-dolichyl beta-D-glucosyl phosphate = a alpha-D-Glc-(1-&gt;2)-alpha-D-Glc-(1-&gt;3)-alpha-D-Glc-(1-&gt;3)-alpha-D-Man-(1-&gt;2)-alpha-D-Man-(1-&gt;2)-alpha-D-Man-(1-&gt;3)-[alpha-D-Man-(1-&gt;2)-alpha-D-Man-(1-&gt;3)-[alpha-D-Man-(1-&gt;2)-alpha-D-Man-(1-&gt;6)]-alpha-D-Man-(1-&gt;6)]-beta-D-Man-(1-&gt;4)-beta-D-GlcNAc-(1-&gt;4)-alpha-D-GlcNAc-diphospho-di-trans,poly-cis-dolichol + a di-trans,poly-cis-dolichyl phosphate + H(+)</text>
        <dbReference type="Rhea" id="RHEA:29543"/>
        <dbReference type="Rhea" id="RHEA-COMP:19498"/>
        <dbReference type="Rhea" id="RHEA-COMP:19502"/>
        <dbReference type="Rhea" id="RHEA-COMP:19512"/>
        <dbReference type="Rhea" id="RHEA-COMP:19522"/>
        <dbReference type="ChEBI" id="CHEBI:15378"/>
        <dbReference type="ChEBI" id="CHEBI:57525"/>
        <dbReference type="ChEBI" id="CHEBI:57683"/>
        <dbReference type="ChEBI" id="CHEBI:132522"/>
        <dbReference type="ChEBI" id="CHEBI:132523"/>
        <dbReference type="EC" id="2.4.1.256"/>
    </reaction>
    <physiologicalReaction direction="left-to-right" evidence="14">
        <dbReference type="Rhea" id="RHEA:29544"/>
    </physiologicalReaction>
</comment>
<feature type="transmembrane region" description="Helical" evidence="15">
    <location>
        <begin position="192"/>
        <end position="209"/>
    </location>
</feature>
<evidence type="ECO:0000256" key="11">
    <source>
        <dbReference type="ARBA" id="ARBA00023136"/>
    </source>
</evidence>
<keyword evidence="17" id="KW-1185">Reference proteome</keyword>
<dbReference type="UniPathway" id="UPA00378"/>
<protein>
    <recommendedName>
        <fullName evidence="5">Dol-P-Glc:Glc(2)Man(9)GlcNAc(2)-PP-Dol alpha-1,2-glucosyltransferase</fullName>
        <ecNumber evidence="4">2.4.1.256</ecNumber>
    </recommendedName>
    <alternativeName>
        <fullName evidence="12">Asparagine-linked glycosylation protein 10</fullName>
    </alternativeName>
</protein>
<dbReference type="GO" id="GO:0005789">
    <property type="term" value="C:endoplasmic reticulum membrane"/>
    <property type="evidence" value="ECO:0007669"/>
    <property type="project" value="UniProtKB-SubCell"/>
</dbReference>
<dbReference type="EC" id="2.4.1.256" evidence="4"/>
<comment type="similarity">
    <text evidence="3">Belongs to the ALG10 glucosyltransferase family.</text>
</comment>
<accession>A0A2T4C4F1</accession>
<evidence type="ECO:0000256" key="8">
    <source>
        <dbReference type="ARBA" id="ARBA00022692"/>
    </source>
</evidence>
<feature type="transmembrane region" description="Helical" evidence="15">
    <location>
        <begin position="483"/>
        <end position="503"/>
    </location>
</feature>
<evidence type="ECO:0000256" key="6">
    <source>
        <dbReference type="ARBA" id="ARBA00022676"/>
    </source>
</evidence>
<evidence type="ECO:0000256" key="15">
    <source>
        <dbReference type="SAM" id="Phobius"/>
    </source>
</evidence>
<evidence type="ECO:0000256" key="14">
    <source>
        <dbReference type="ARBA" id="ARBA00048064"/>
    </source>
</evidence>
<feature type="transmembrane region" description="Helical" evidence="15">
    <location>
        <begin position="328"/>
        <end position="347"/>
    </location>
</feature>
<dbReference type="STRING" id="983965.A0A2T4C4F1"/>
<keyword evidence="7 16" id="KW-0808">Transferase</keyword>
<keyword evidence="10 15" id="KW-1133">Transmembrane helix</keyword>
<dbReference type="AlphaFoldDB" id="A0A2T4C4F1"/>
<evidence type="ECO:0000256" key="13">
    <source>
        <dbReference type="ARBA" id="ARBA00044727"/>
    </source>
</evidence>
<keyword evidence="8 15" id="KW-0812">Transmembrane</keyword>
<evidence type="ECO:0000256" key="2">
    <source>
        <dbReference type="ARBA" id="ARBA00004922"/>
    </source>
</evidence>
<reference evidence="16 17" key="1">
    <citation type="submission" date="2016-07" db="EMBL/GenBank/DDBJ databases">
        <title>Multiple horizontal gene transfer events from other fungi enriched the ability of initially mycotrophic Trichoderma (Ascomycota) to feed on dead plant biomass.</title>
        <authorList>
            <consortium name="DOE Joint Genome Institute"/>
            <person name="Aerts A."/>
            <person name="Atanasova L."/>
            <person name="Chenthamara K."/>
            <person name="Zhang J."/>
            <person name="Grujic M."/>
            <person name="Henrissat B."/>
            <person name="Kuo A."/>
            <person name="Salamov A."/>
            <person name="Lipzen A."/>
            <person name="Labutti K."/>
            <person name="Barry K."/>
            <person name="Miao Y."/>
            <person name="Rahimi M.J."/>
            <person name="Shen Q."/>
            <person name="Grigoriev I.V."/>
            <person name="Kubicek C.P."/>
            <person name="Druzhinina I.S."/>
        </authorList>
    </citation>
    <scope>NUCLEOTIDE SEQUENCE [LARGE SCALE GENOMIC DNA]</scope>
    <source>
        <strain evidence="16 17">ATCC 18648</strain>
    </source>
</reference>
<evidence type="ECO:0000313" key="17">
    <source>
        <dbReference type="Proteomes" id="UP000240760"/>
    </source>
</evidence>
<name>A0A2T4C4F1_TRILO</name>
<comment type="function">
    <text evidence="13">Dol-P-Glc:Glc(2)Man(9)GlcNAc(2)-PP-Dol alpha-1,2-glucosyltransferase that operates in the biosynthetic pathway of dolichol-linked oligosaccharides, the glycan precursors employed in protein asparagine (N)-glycosylation. The assembly of dolichol-linked oligosaccharides begins on the cytosolic side of the endoplasmic reticulum membrane and finishes in its lumen. The sequential addition of sugars to dolichol pyrophosphate produces dolichol-linked oligosaccharides containing fourteen sugars, including two GlcNAcs, nine mannoses and three glucoses. Once assembled, the oligosaccharide is transferred from the lipid to nascent proteins by oligosaccharyltransferases. In the lumen of the endoplasmic reticulum, adds the third and last glucose residue from dolichyl phosphate glucose (Dol-P-Glc) onto the lipid-linked oligosaccharide intermediate Glc(2)Man(9)GlcNAc(2)-PP-Dol to produce Glc(3)Man(9)GlcNAc(2)-PP-Dol.</text>
</comment>
<proteinExistence type="inferred from homology"/>
<dbReference type="EMBL" id="KZ679132">
    <property type="protein sequence ID" value="PTB76431.1"/>
    <property type="molecule type" value="Genomic_DNA"/>
</dbReference>
<feature type="transmembrane region" description="Helical" evidence="15">
    <location>
        <begin position="363"/>
        <end position="382"/>
    </location>
</feature>
<comment type="pathway">
    <text evidence="2">Protein modification; protein glycosylation.</text>
</comment>
<gene>
    <name evidence="16" type="ORF">M440DRAFT_1439104</name>
</gene>
<dbReference type="GO" id="GO:0106073">
    <property type="term" value="F:dolichyl pyrophosphate Glc2Man9GlcNAc2 alpha-1,2-glucosyltransferase activity"/>
    <property type="evidence" value="ECO:0007669"/>
    <property type="project" value="UniProtKB-EC"/>
</dbReference>
<feature type="transmembrane region" description="Helical" evidence="15">
    <location>
        <begin position="439"/>
        <end position="462"/>
    </location>
</feature>
<sequence>MASTTPDIGSLGANLQFATWAAGAVPVAFIVHILLFKGNGSASGGLGLFFAVFLAAATFLWLGVVSEVVPEPYLDEVFHIPQAQRYCQGKFLEWDDKITTPPGLYWISILIPQAAKLSGLISSYTCDPKTLRATNAIGILVLAYLALQCRKEIEAHLHQAHSSLRINGVSQYAIHTAFNIALFPLLFFFSGLYYTDVVSTAVVLAAFLNHLRRVGRTQSSFVSDLGTICLGLFALTMRQTNVFWVVVFMGGLEAVHAVKTLQPEAVKRSLVTTLSEQLLFVVQRWSVGHVHDLPLHMAYPEDMLLTALSLIIAAVCNPIRVVRQVWPYVFVLGAFGGFVVWNGGVVLGDKSNHVATIHLPQMLYIWAFFAFFSLPLLLPYAILGVDAVRSLFISQNKGAQTASDKTAATSPSNTAPQQEVSLPLKLCATIFNRHLLWPVYLVSTIILSVLVVRFNTIIHPFTLADNRHYMFYVFRYTIRRAPWIRYFLILPYTLSRWLIWGTLSGCSTWTSTSSKDACSAYHDPSRPSPFGCNPFAITDPHECEGKQKSTSQPEPTQKELNERYAQDPLLFSTEPVSTSTGLIFLLATTLSLITAPLVEPRYFIIPWVIFRLLVPAWRLHDHQVAGNRLFKSADPTSVWGKAIHFCRVYDVRLVLETVWFIAINLVTGYIFLFKPYIWRAEDGSVLDEGRLQRFMW</sequence>
<dbReference type="GO" id="GO:0006488">
    <property type="term" value="P:dolichol-linked oligosaccharide biosynthetic process"/>
    <property type="evidence" value="ECO:0007669"/>
    <property type="project" value="InterPro"/>
</dbReference>
<evidence type="ECO:0000256" key="1">
    <source>
        <dbReference type="ARBA" id="ARBA00004477"/>
    </source>
</evidence>
<feature type="transmembrane region" description="Helical" evidence="15">
    <location>
        <begin position="43"/>
        <end position="64"/>
    </location>
</feature>